<evidence type="ECO:0000313" key="3">
    <source>
        <dbReference type="Proteomes" id="UP001186944"/>
    </source>
</evidence>
<dbReference type="AlphaFoldDB" id="A0AA89BR38"/>
<organism evidence="2 3">
    <name type="scientific">Pinctada imbricata</name>
    <name type="common">Atlantic pearl-oyster</name>
    <name type="synonym">Pinctada martensii</name>
    <dbReference type="NCBI Taxonomy" id="66713"/>
    <lineage>
        <taxon>Eukaryota</taxon>
        <taxon>Metazoa</taxon>
        <taxon>Spiralia</taxon>
        <taxon>Lophotrochozoa</taxon>
        <taxon>Mollusca</taxon>
        <taxon>Bivalvia</taxon>
        <taxon>Autobranchia</taxon>
        <taxon>Pteriomorphia</taxon>
        <taxon>Pterioida</taxon>
        <taxon>Pterioidea</taxon>
        <taxon>Pteriidae</taxon>
        <taxon>Pinctada</taxon>
    </lineage>
</organism>
<dbReference type="Pfam" id="PF24748">
    <property type="entry name" value="Galaxin_repeat"/>
    <property type="match status" value="1"/>
</dbReference>
<dbReference type="PANTHER" id="PTHR34490">
    <property type="entry name" value="PROTEIN CBG12054-RELATED"/>
    <property type="match status" value="1"/>
</dbReference>
<protein>
    <recommendedName>
        <fullName evidence="1">Galaxin-like repeats domain-containing protein</fullName>
    </recommendedName>
</protein>
<evidence type="ECO:0000259" key="1">
    <source>
        <dbReference type="Pfam" id="PF24748"/>
    </source>
</evidence>
<reference evidence="2" key="1">
    <citation type="submission" date="2019-08" db="EMBL/GenBank/DDBJ databases">
        <title>The improved chromosome-level genome for the pearl oyster Pinctada fucata martensii using PacBio sequencing and Hi-C.</title>
        <authorList>
            <person name="Zheng Z."/>
        </authorList>
    </citation>
    <scope>NUCLEOTIDE SEQUENCE</scope>
    <source>
        <strain evidence="2">ZZ-2019</strain>
        <tissue evidence="2">Adductor muscle</tissue>
    </source>
</reference>
<dbReference type="EMBL" id="VSWD01000009">
    <property type="protein sequence ID" value="KAK3092394.1"/>
    <property type="molecule type" value="Genomic_DNA"/>
</dbReference>
<comment type="caution">
    <text evidence="2">The sequence shown here is derived from an EMBL/GenBank/DDBJ whole genome shotgun (WGS) entry which is preliminary data.</text>
</comment>
<dbReference type="InterPro" id="IPR055284">
    <property type="entry name" value="Galaxin-like"/>
</dbReference>
<keyword evidence="3" id="KW-1185">Reference proteome</keyword>
<accession>A0AA89BR38</accession>
<feature type="domain" description="Galaxin-like repeats" evidence="1">
    <location>
        <begin position="2"/>
        <end position="127"/>
    </location>
</feature>
<sequence length="455" mass="51690">MYNNNIKKCCQNYNGTIGKLASLSEECCGSTPFNSSTHFCYEKERPVKLFFDICGSKEYDTRDFICCGTTLHTKQKHHDLNCCGSGLYDNRIEQCCRTSEIPFTADKDAFCCGKSSYNYKIQRCCHGIVFNASATQECCNNKLFDTRYEGCCARILFNQSTHKCCGFNNITSKNNTCCGNSGIFFSPVKEVCCGDRYTIPKSKPEDTKCCLLSNTSYNELVEKCGPARCGMVPYNPKTDLCCGGRKVHRNGVPDGKKCCNPGILMFDPKTEICCSSNVVKKESNRTNCRNYKKGTSPVYDVTTKPFEHSNICGLCQLNSRGFMASLKNGRINVCQKNIFRVKISRVWRVKNIRKRIKYSKIRVRLGKKISLTKSKDARRRRRKVNLELLCECSEIRADMRFILLTNSDTDQGDIRLGDSDVIMPDIHEFHKVMKAKLRKCPAVVQRKLTKILQNT</sequence>
<name>A0AA89BR38_PINIB</name>
<gene>
    <name evidence="2" type="ORF">FSP39_002275</name>
</gene>
<dbReference type="InterPro" id="IPR056601">
    <property type="entry name" value="Galaxin_dom"/>
</dbReference>
<evidence type="ECO:0000313" key="2">
    <source>
        <dbReference type="EMBL" id="KAK3092394.1"/>
    </source>
</evidence>
<dbReference type="Proteomes" id="UP001186944">
    <property type="component" value="Unassembled WGS sequence"/>
</dbReference>
<proteinExistence type="predicted"/>